<proteinExistence type="predicted"/>
<dbReference type="PATRIC" id="fig|42234.21.peg.3108"/>
<evidence type="ECO:0000256" key="1">
    <source>
        <dbReference type="SAM" id="MobiDB-lite"/>
    </source>
</evidence>
<organism evidence="2 3">
    <name type="scientific">Streptomyces acidiscabies</name>
    <dbReference type="NCBI Taxonomy" id="42234"/>
    <lineage>
        <taxon>Bacteria</taxon>
        <taxon>Bacillati</taxon>
        <taxon>Actinomycetota</taxon>
        <taxon>Actinomycetes</taxon>
        <taxon>Kitasatosporales</taxon>
        <taxon>Streptomycetaceae</taxon>
        <taxon>Streptomyces</taxon>
    </lineage>
</organism>
<dbReference type="SUPFAM" id="SSF81901">
    <property type="entry name" value="HCP-like"/>
    <property type="match status" value="1"/>
</dbReference>
<gene>
    <name evidence="2" type="ORF">IQ63_15080</name>
</gene>
<dbReference type="Gene3D" id="1.25.40.10">
    <property type="entry name" value="Tetratricopeptide repeat domain"/>
    <property type="match status" value="1"/>
</dbReference>
<dbReference type="EMBL" id="JPPY01000098">
    <property type="protein sequence ID" value="KND35162.1"/>
    <property type="molecule type" value="Genomic_DNA"/>
</dbReference>
<evidence type="ECO:0000313" key="2">
    <source>
        <dbReference type="EMBL" id="KND35162.1"/>
    </source>
</evidence>
<protein>
    <recommendedName>
        <fullName evidence="4">Tetratricopeptide repeat protein</fullName>
    </recommendedName>
</protein>
<comment type="caution">
    <text evidence="2">The sequence shown here is derived from an EMBL/GenBank/DDBJ whole genome shotgun (WGS) entry which is preliminary data.</text>
</comment>
<evidence type="ECO:0000313" key="3">
    <source>
        <dbReference type="Proteomes" id="UP000037151"/>
    </source>
</evidence>
<dbReference type="InterPro" id="IPR011990">
    <property type="entry name" value="TPR-like_helical_dom_sf"/>
</dbReference>
<dbReference type="Proteomes" id="UP000037151">
    <property type="component" value="Unassembled WGS sequence"/>
</dbReference>
<reference evidence="3" key="1">
    <citation type="submission" date="2014-07" db="EMBL/GenBank/DDBJ databases">
        <title>Genome sequencing of plant-pathogenic Streptomyces species.</title>
        <authorList>
            <person name="Harrison J."/>
            <person name="Sapp M."/>
            <person name="Thwaites R."/>
            <person name="Studholme D.J."/>
        </authorList>
    </citation>
    <scope>NUCLEOTIDE SEQUENCE [LARGE SCALE GENOMIC DNA]</scope>
    <source>
        <strain evidence="3">NCPPB 4445</strain>
    </source>
</reference>
<feature type="region of interest" description="Disordered" evidence="1">
    <location>
        <begin position="125"/>
        <end position="196"/>
    </location>
</feature>
<evidence type="ECO:0008006" key="4">
    <source>
        <dbReference type="Google" id="ProtNLM"/>
    </source>
</evidence>
<dbReference type="AlphaFoldDB" id="A0A0L0KAN9"/>
<accession>A0A0L0KAN9</accession>
<sequence>MEDLAVRAAEVLEAALRSRTGSGLRLREELHLWMTAVNPGGLRPKSVLYSGDLPVELRGQYFLTCIDRAKDTKDAADRLRELIARYEAPVVPPPLPETPAPPASPDRAERVTTLTSMLVGAKLEQPAPDPADERHPDADPPSNGHHPTPAPEPHDPPTPRGTHPEPPPAPEAAPPAEDPDVVPDLTPPHRDHVDFRNSTFHAPVTGSVAGDVFINHPASPHPAPTTWPTLGAADPLALGVRAALRLAGWPRLTEYVNRDVEDGLEGWFEEDGLLVITGRQFAGKTRTAWEALFVELPPETRVYTPSPGTDLRDLPRLLKDRPGRYVLWLDDLDAHLRERDLDPTSLAELRGARVPVVGTMSDDVYEAHMAAADTLAHRVLAQARVERLSTVWSAPELERAGSSADPRLVEALEWRGTTGVTQYLALAPLLARTVHRAAGARSRRPLSDGLLLAAIDLVRCGMRGDIPLGLVTQMQSSYTYSRRPETGQEEWDKVFAEVYGITGLLMKGTADNTCRLYGSLVADALREPLDSVPAATWRLALKGAADDPEAHHAVRSTARAHFTPRAEAGDPGSMYMLGLVKEADGDAETALHWYRKAADGGLVRVSEQVGRLLLARGAPGQALPYLRQATDHAPTPTAHRLLAEAHLTLAEQSLHRAADTGDRTAAAHLGDLELRLGDASRAAQYYLRKDQPTPLARNLAAYHVLRGETETAQPYLERAAHDGDDRAVRILDDLRAGPQTLQDAESYFRGSTDPQDLAHLGVVLERSGRSTEALQTYDEAAAQGDAFAQARAEALRRERDTVDE</sequence>
<name>A0A0L0KAN9_9ACTN</name>
<feature type="compositionally biased region" description="Pro residues" evidence="1">
    <location>
        <begin position="158"/>
        <end position="173"/>
    </location>
</feature>